<organism evidence="1">
    <name type="scientific">marine metagenome</name>
    <dbReference type="NCBI Taxonomy" id="408172"/>
    <lineage>
        <taxon>unclassified sequences</taxon>
        <taxon>metagenomes</taxon>
        <taxon>ecological metagenomes</taxon>
    </lineage>
</organism>
<dbReference type="AlphaFoldDB" id="A0A381N2S3"/>
<gene>
    <name evidence="1" type="ORF">METZ01_LOCUS1764</name>
</gene>
<dbReference type="EMBL" id="UINC01000093">
    <property type="protein sequence ID" value="SUZ48910.1"/>
    <property type="molecule type" value="Genomic_DNA"/>
</dbReference>
<dbReference type="Pfam" id="PF01809">
    <property type="entry name" value="YidD"/>
    <property type="match status" value="1"/>
</dbReference>
<protein>
    <recommendedName>
        <fullName evidence="2">Membrane protein insertion efficiency factor YidD</fullName>
    </recommendedName>
</protein>
<dbReference type="InterPro" id="IPR002696">
    <property type="entry name" value="Membr_insert_effic_factor_YidD"/>
</dbReference>
<evidence type="ECO:0008006" key="2">
    <source>
        <dbReference type="Google" id="ProtNLM"/>
    </source>
</evidence>
<name>A0A381N2S3_9ZZZZ</name>
<evidence type="ECO:0000313" key="1">
    <source>
        <dbReference type="EMBL" id="SUZ48910.1"/>
    </source>
</evidence>
<proteinExistence type="predicted"/>
<accession>A0A381N2S3</accession>
<sequence>MRHTLLILIVSLLSGQSKYPADSLLASSHVPIIHKIGLLPIAGWQRISYNTNLFNCQFYPSCSNYGADAIQQFGVIRGGAMAAERITRCNPFAFHYHLKLRRPFHDPDGRLVDPVIQSSIPESRKSPFLAGLMSAILPGSGRIYAGRVFDGIMGMWMMYLVGNSAYNALKKERPIAGPLFGIAAGFVYLGEVYGGWRAAKNYQYSEENSFRISK</sequence>
<dbReference type="NCBIfam" id="TIGR00278">
    <property type="entry name" value="membrane protein insertion efficiency factor YidD"/>
    <property type="match status" value="1"/>
</dbReference>
<dbReference type="PANTHER" id="PTHR33383:SF1">
    <property type="entry name" value="MEMBRANE PROTEIN INSERTION EFFICIENCY FACTOR-RELATED"/>
    <property type="match status" value="1"/>
</dbReference>
<reference evidence="1" key="1">
    <citation type="submission" date="2018-05" db="EMBL/GenBank/DDBJ databases">
        <authorList>
            <person name="Lanie J.A."/>
            <person name="Ng W.-L."/>
            <person name="Kazmierczak K.M."/>
            <person name="Andrzejewski T.M."/>
            <person name="Davidsen T.M."/>
            <person name="Wayne K.J."/>
            <person name="Tettelin H."/>
            <person name="Glass J.I."/>
            <person name="Rusch D."/>
            <person name="Podicherti R."/>
            <person name="Tsui H.-C.T."/>
            <person name="Winkler M.E."/>
        </authorList>
    </citation>
    <scope>NUCLEOTIDE SEQUENCE</scope>
</reference>
<dbReference type="PANTHER" id="PTHR33383">
    <property type="entry name" value="MEMBRANE PROTEIN INSERTION EFFICIENCY FACTOR-RELATED"/>
    <property type="match status" value="1"/>
</dbReference>
<dbReference type="SMART" id="SM01234">
    <property type="entry name" value="Haemolytic"/>
    <property type="match status" value="1"/>
</dbReference>